<evidence type="ECO:0000313" key="2">
    <source>
        <dbReference type="Proteomes" id="UP000887159"/>
    </source>
</evidence>
<dbReference type="Gene3D" id="3.30.420.10">
    <property type="entry name" value="Ribonuclease H-like superfamily/Ribonuclease H"/>
    <property type="match status" value="1"/>
</dbReference>
<keyword evidence="2" id="KW-1185">Reference proteome</keyword>
<comment type="caution">
    <text evidence="1">The sequence shown here is derived from an EMBL/GenBank/DDBJ whole genome shotgun (WGS) entry which is preliminary data.</text>
</comment>
<sequence>MNYERNRVHERRVVLFSDEFMFCLHHQGGHIRVWRHSGELTLVACNCHRHTDASPGVMVRDDTGCMSRSPLVCLDCSWNSARYISFVLPPVALSLMLDLQNPSFKQDDRIFARPHDVGILRTFFDTENFQLLLWPVHSPDHSQIENVWFIVTERLARFHMLVITVD</sequence>
<dbReference type="GO" id="GO:0003676">
    <property type="term" value="F:nucleic acid binding"/>
    <property type="evidence" value="ECO:0007669"/>
    <property type="project" value="InterPro"/>
</dbReference>
<dbReference type="InterPro" id="IPR036397">
    <property type="entry name" value="RNaseH_sf"/>
</dbReference>
<protein>
    <submittedName>
        <fullName evidence="1">Transposable element Tcb1 transposase</fullName>
    </submittedName>
</protein>
<dbReference type="AlphaFoldDB" id="A0A8X6W2W3"/>
<name>A0A8X6W2W3_TRICX</name>
<gene>
    <name evidence="1" type="primary">X975_20779</name>
    <name evidence="1" type="ORF">TNCV_4375471</name>
</gene>
<reference evidence="1" key="1">
    <citation type="submission" date="2020-08" db="EMBL/GenBank/DDBJ databases">
        <title>Multicomponent nature underlies the extraordinary mechanical properties of spider dragline silk.</title>
        <authorList>
            <person name="Kono N."/>
            <person name="Nakamura H."/>
            <person name="Mori M."/>
            <person name="Yoshida Y."/>
            <person name="Ohtoshi R."/>
            <person name="Malay A.D."/>
            <person name="Moran D.A.P."/>
            <person name="Tomita M."/>
            <person name="Numata K."/>
            <person name="Arakawa K."/>
        </authorList>
    </citation>
    <scope>NUCLEOTIDE SEQUENCE</scope>
</reference>
<organism evidence="1 2">
    <name type="scientific">Trichonephila clavipes</name>
    <name type="common">Golden silk orbweaver</name>
    <name type="synonym">Nephila clavipes</name>
    <dbReference type="NCBI Taxonomy" id="2585209"/>
    <lineage>
        <taxon>Eukaryota</taxon>
        <taxon>Metazoa</taxon>
        <taxon>Ecdysozoa</taxon>
        <taxon>Arthropoda</taxon>
        <taxon>Chelicerata</taxon>
        <taxon>Arachnida</taxon>
        <taxon>Araneae</taxon>
        <taxon>Araneomorphae</taxon>
        <taxon>Entelegynae</taxon>
        <taxon>Araneoidea</taxon>
        <taxon>Nephilidae</taxon>
        <taxon>Trichonephila</taxon>
    </lineage>
</organism>
<proteinExistence type="predicted"/>
<evidence type="ECO:0000313" key="1">
    <source>
        <dbReference type="EMBL" id="GFY26801.1"/>
    </source>
</evidence>
<dbReference type="Proteomes" id="UP000887159">
    <property type="component" value="Unassembled WGS sequence"/>
</dbReference>
<dbReference type="EMBL" id="BMAU01021377">
    <property type="protein sequence ID" value="GFY26801.1"/>
    <property type="molecule type" value="Genomic_DNA"/>
</dbReference>
<accession>A0A8X6W2W3</accession>